<evidence type="ECO:0000313" key="1">
    <source>
        <dbReference type="EMBL" id="RDI70876.1"/>
    </source>
</evidence>
<dbReference type="AlphaFoldDB" id="A0A1H1BQW1"/>
<sequence>MDADPDLVGTEFEESLEAACRTAVGDSLRSITYFTPEQFTQVYLRSDLDSDADLAGFVEHETDGFRAKRAYRGSELGDYEFSIRAFENGYLTRVTAGGHGVFVTTDGLTMRRSEEVATALQEVLTEREVASTA</sequence>
<dbReference type="Pfam" id="PF24366">
    <property type="entry name" value="DUF7522"/>
    <property type="match status" value="1"/>
</dbReference>
<organism evidence="2 3">
    <name type="scientific">Halopelagius longus</name>
    <dbReference type="NCBI Taxonomy" id="1236180"/>
    <lineage>
        <taxon>Archaea</taxon>
        <taxon>Methanobacteriati</taxon>
        <taxon>Methanobacteriota</taxon>
        <taxon>Stenosarchaea group</taxon>
        <taxon>Halobacteria</taxon>
        <taxon>Halobacteriales</taxon>
        <taxon>Haloferacaceae</taxon>
    </lineage>
</organism>
<reference evidence="3" key="1">
    <citation type="submission" date="2016-10" db="EMBL/GenBank/DDBJ databases">
        <authorList>
            <person name="Varghese N."/>
            <person name="Submissions S."/>
        </authorList>
    </citation>
    <scope>NUCLEOTIDE SEQUENCE [LARGE SCALE GENOMIC DNA]</scope>
    <source>
        <strain evidence="3">CGMCC 1.12397</strain>
    </source>
</reference>
<dbReference type="RefSeq" id="WP_092536349.1">
    <property type="nucleotide sequence ID" value="NZ_FNKQ01000002.1"/>
</dbReference>
<reference evidence="1 4" key="3">
    <citation type="submission" date="2018-07" db="EMBL/GenBank/DDBJ databases">
        <title>Genome sequence of extremly halophilic archaeon Halopelagius longus strain BC12-B1.</title>
        <authorList>
            <person name="Zhang X."/>
        </authorList>
    </citation>
    <scope>NUCLEOTIDE SEQUENCE [LARGE SCALE GENOMIC DNA]</scope>
    <source>
        <strain evidence="1 4">BC12-B1</strain>
    </source>
</reference>
<evidence type="ECO:0000313" key="4">
    <source>
        <dbReference type="Proteomes" id="UP000255421"/>
    </source>
</evidence>
<dbReference type="Proteomes" id="UP000255421">
    <property type="component" value="Unassembled WGS sequence"/>
</dbReference>
<dbReference type="OrthoDB" id="256252at2157"/>
<dbReference type="EMBL" id="FNKQ01000002">
    <property type="protein sequence ID" value="SDQ54120.1"/>
    <property type="molecule type" value="Genomic_DNA"/>
</dbReference>
<dbReference type="EMBL" id="QQST01000001">
    <property type="protein sequence ID" value="RDI70876.1"/>
    <property type="molecule type" value="Genomic_DNA"/>
</dbReference>
<reference evidence="2" key="2">
    <citation type="submission" date="2016-10" db="EMBL/GenBank/DDBJ databases">
        <authorList>
            <person name="de Groot N.N."/>
        </authorList>
    </citation>
    <scope>NUCLEOTIDE SEQUENCE [LARGE SCALE GENOMIC DNA]</scope>
    <source>
        <strain evidence="2">CGMCC 1.12397</strain>
    </source>
</reference>
<gene>
    <name evidence="1" type="ORF">DWB78_03560</name>
    <name evidence="2" type="ORF">SAMN05216278_1900</name>
</gene>
<dbReference type="Proteomes" id="UP000199289">
    <property type="component" value="Unassembled WGS sequence"/>
</dbReference>
<dbReference type="InterPro" id="IPR055944">
    <property type="entry name" value="DUF7522"/>
</dbReference>
<accession>A0A1H1BQW1</accession>
<evidence type="ECO:0000313" key="2">
    <source>
        <dbReference type="EMBL" id="SDQ54120.1"/>
    </source>
</evidence>
<name>A0A1H1BQW1_9EURY</name>
<keyword evidence="4" id="KW-1185">Reference proteome</keyword>
<proteinExistence type="predicted"/>
<evidence type="ECO:0000313" key="3">
    <source>
        <dbReference type="Proteomes" id="UP000199289"/>
    </source>
</evidence>
<protein>
    <submittedName>
        <fullName evidence="2">Uncharacterized protein</fullName>
    </submittedName>
</protein>